<keyword evidence="4" id="KW-1185">Reference proteome</keyword>
<dbReference type="EMBL" id="JAHQIW010005966">
    <property type="protein sequence ID" value="KAJ1367639.1"/>
    <property type="molecule type" value="Genomic_DNA"/>
</dbReference>
<dbReference type="InterPro" id="IPR001279">
    <property type="entry name" value="Metallo-B-lactamas"/>
</dbReference>
<dbReference type="SUPFAM" id="SSF56281">
    <property type="entry name" value="Metallo-hydrolase/oxidoreductase"/>
    <property type="match status" value="1"/>
</dbReference>
<feature type="transmembrane region" description="Helical" evidence="1">
    <location>
        <begin position="20"/>
        <end position="39"/>
    </location>
</feature>
<sequence length="223" mass="26272">MLVTAEDCAMVILIPMMTKLVMMINVMTMEIMMAMNMMMAMKERSKKYADLKRGNDYSIAVYVTAKNCSIRQEMNKHCLQELILNHFQVPIYKMWMIFMYDWISSLTSVESFELFTLDDVDEAFDRIQKLKFNQTVVWYYSIVWWYHFIVRFHHIVSYNPYKGFELCALVGYKRQLAQDTVTQTKVQPVATWKCNQPLQKAKVVATRKFDASSTKVSAPLRTI</sequence>
<name>A0AAD5WEU0_PARTN</name>
<gene>
    <name evidence="3" type="ORF">KIN20_028590</name>
</gene>
<accession>A0AAD5WEU0</accession>
<dbReference type="InterPro" id="IPR036866">
    <property type="entry name" value="RibonucZ/Hydroxyglut_hydro"/>
</dbReference>
<evidence type="ECO:0000313" key="3">
    <source>
        <dbReference type="EMBL" id="KAJ1367639.1"/>
    </source>
</evidence>
<organism evidence="3 4">
    <name type="scientific">Parelaphostrongylus tenuis</name>
    <name type="common">Meningeal worm</name>
    <dbReference type="NCBI Taxonomy" id="148309"/>
    <lineage>
        <taxon>Eukaryota</taxon>
        <taxon>Metazoa</taxon>
        <taxon>Ecdysozoa</taxon>
        <taxon>Nematoda</taxon>
        <taxon>Chromadorea</taxon>
        <taxon>Rhabditida</taxon>
        <taxon>Rhabditina</taxon>
        <taxon>Rhabditomorpha</taxon>
        <taxon>Strongyloidea</taxon>
        <taxon>Metastrongylidae</taxon>
        <taxon>Parelaphostrongylus</taxon>
    </lineage>
</organism>
<keyword evidence="1" id="KW-1133">Transmembrane helix</keyword>
<proteinExistence type="predicted"/>
<evidence type="ECO:0000256" key="1">
    <source>
        <dbReference type="SAM" id="Phobius"/>
    </source>
</evidence>
<dbReference type="Gene3D" id="3.60.15.10">
    <property type="entry name" value="Ribonuclease Z/Hydroxyacylglutathione hydrolase-like"/>
    <property type="match status" value="1"/>
</dbReference>
<evidence type="ECO:0000313" key="4">
    <source>
        <dbReference type="Proteomes" id="UP001196413"/>
    </source>
</evidence>
<dbReference type="AlphaFoldDB" id="A0AAD5WEU0"/>
<evidence type="ECO:0000259" key="2">
    <source>
        <dbReference type="Pfam" id="PF16661"/>
    </source>
</evidence>
<dbReference type="Proteomes" id="UP001196413">
    <property type="component" value="Unassembled WGS sequence"/>
</dbReference>
<keyword evidence="1" id="KW-0812">Transmembrane</keyword>
<keyword evidence="1" id="KW-0472">Membrane</keyword>
<dbReference type="Pfam" id="PF16661">
    <property type="entry name" value="Lactamase_B_6"/>
    <property type="match status" value="1"/>
</dbReference>
<feature type="domain" description="Metallo-beta-lactamase" evidence="2">
    <location>
        <begin position="89"/>
        <end position="137"/>
    </location>
</feature>
<protein>
    <recommendedName>
        <fullName evidence="2">Metallo-beta-lactamase domain-containing protein</fullName>
    </recommendedName>
</protein>
<comment type="caution">
    <text evidence="3">The sequence shown here is derived from an EMBL/GenBank/DDBJ whole genome shotgun (WGS) entry which is preliminary data.</text>
</comment>
<reference evidence="3" key="1">
    <citation type="submission" date="2021-06" db="EMBL/GenBank/DDBJ databases">
        <title>Parelaphostrongylus tenuis whole genome reference sequence.</title>
        <authorList>
            <person name="Garwood T.J."/>
            <person name="Larsen P.A."/>
            <person name="Fountain-Jones N.M."/>
            <person name="Garbe J.R."/>
            <person name="Macchietto M.G."/>
            <person name="Kania S.A."/>
            <person name="Gerhold R.W."/>
            <person name="Richards J.E."/>
            <person name="Wolf T.M."/>
        </authorList>
    </citation>
    <scope>NUCLEOTIDE SEQUENCE</scope>
    <source>
        <strain evidence="3">MNPRO001-30</strain>
        <tissue evidence="3">Meninges</tissue>
    </source>
</reference>